<evidence type="ECO:0008006" key="4">
    <source>
        <dbReference type="Google" id="ProtNLM"/>
    </source>
</evidence>
<dbReference type="AlphaFoldDB" id="I3C9P2"/>
<feature type="transmembrane region" description="Helical" evidence="1">
    <location>
        <begin position="46"/>
        <end position="67"/>
    </location>
</feature>
<keyword evidence="1" id="KW-1133">Transmembrane helix</keyword>
<keyword evidence="1" id="KW-0812">Transmembrane</keyword>
<evidence type="ECO:0000313" key="3">
    <source>
        <dbReference type="Proteomes" id="UP000004690"/>
    </source>
</evidence>
<reference evidence="2 3" key="1">
    <citation type="submission" date="2012-02" db="EMBL/GenBank/DDBJ databases">
        <title>Improved High-Quality Draft genome of Joostella marina DSM 19592.</title>
        <authorList>
            <consortium name="US DOE Joint Genome Institute (JGI-PGF)"/>
            <person name="Lucas S."/>
            <person name="Copeland A."/>
            <person name="Lapidus A."/>
            <person name="Bruce D."/>
            <person name="Goodwin L."/>
            <person name="Pitluck S."/>
            <person name="Peters L."/>
            <person name="Chertkov O."/>
            <person name="Ovchinnikova G."/>
            <person name="Kyrpides N."/>
            <person name="Mavromatis K."/>
            <person name="Detter J.C."/>
            <person name="Han C."/>
            <person name="Land M."/>
            <person name="Hauser L."/>
            <person name="Markowitz V."/>
            <person name="Cheng J.-F."/>
            <person name="Hugenholtz P."/>
            <person name="Woyke T."/>
            <person name="Wu D."/>
            <person name="Tindall B."/>
            <person name="Brambilla E."/>
            <person name="Klenk H.-P."/>
            <person name="Eisen J.A."/>
        </authorList>
    </citation>
    <scope>NUCLEOTIDE SEQUENCE [LARGE SCALE GENOMIC DNA]</scope>
    <source>
        <strain evidence="2 3">DSM 19592</strain>
    </source>
</reference>
<dbReference type="STRING" id="926559.JoomaDRAFT_3392"/>
<organism evidence="2 3">
    <name type="scientific">Galbibacter orientalis DSM 19592</name>
    <dbReference type="NCBI Taxonomy" id="926559"/>
    <lineage>
        <taxon>Bacteria</taxon>
        <taxon>Pseudomonadati</taxon>
        <taxon>Bacteroidota</taxon>
        <taxon>Flavobacteriia</taxon>
        <taxon>Flavobacteriales</taxon>
        <taxon>Flavobacteriaceae</taxon>
        <taxon>Galbibacter</taxon>
    </lineage>
</organism>
<dbReference type="OrthoDB" id="1119072at2"/>
<dbReference type="EMBL" id="JH651379">
    <property type="protein sequence ID" value="EIJ40335.1"/>
    <property type="molecule type" value="Genomic_DNA"/>
</dbReference>
<dbReference type="HOGENOM" id="CLU_1370871_0_0_10"/>
<dbReference type="RefSeq" id="WP_008614566.1">
    <property type="nucleotide sequence ID" value="NZ_JH651379.1"/>
</dbReference>
<dbReference type="eggNOG" id="ENOG502Z8UH">
    <property type="taxonomic scope" value="Bacteria"/>
</dbReference>
<evidence type="ECO:0000313" key="2">
    <source>
        <dbReference type="EMBL" id="EIJ40335.1"/>
    </source>
</evidence>
<keyword evidence="3" id="KW-1185">Reference proteome</keyword>
<accession>I3C9P2</accession>
<evidence type="ECO:0000256" key="1">
    <source>
        <dbReference type="SAM" id="Phobius"/>
    </source>
</evidence>
<proteinExistence type="predicted"/>
<dbReference type="Proteomes" id="UP000004690">
    <property type="component" value="Unassembled WGS sequence"/>
</dbReference>
<gene>
    <name evidence="2" type="ORF">JoomaDRAFT_3392</name>
</gene>
<protein>
    <recommendedName>
        <fullName evidence="4">Sporulation related protein</fullName>
    </recommendedName>
</protein>
<keyword evidence="1" id="KW-0472">Membrane</keyword>
<name>I3C9P2_9FLAO</name>
<sequence length="204" mass="23614">MPYIDENHLVNLHKTIESKEITEARLLEELRKNRAEKERLYRAKNMFKWSSISLGLLLLFGVVLYIAKPSLYVSDEFLQSENKLLINESELSEYQQQISSLETTLNNLPSPSALDTLDYRDLNSEVIYAVQVAALENKDLSLYSKELRNISQYKDKDFNKYSLGNFTSLEDAKIFRKELIALGFQDAFVASYQNGKRLKIEEAL</sequence>